<dbReference type="InterPro" id="IPR010989">
    <property type="entry name" value="SNARE"/>
</dbReference>
<evidence type="ECO:0000256" key="3">
    <source>
        <dbReference type="SAM" id="MobiDB-lite"/>
    </source>
</evidence>
<feature type="transmembrane region" description="Helical" evidence="4">
    <location>
        <begin position="248"/>
        <end position="268"/>
    </location>
</feature>
<dbReference type="EMBL" id="OU963869">
    <property type="protein sequence ID" value="CAH0394467.1"/>
    <property type="molecule type" value="Genomic_DNA"/>
</dbReference>
<keyword evidence="2" id="KW-0813">Transport</keyword>
<dbReference type="Gene3D" id="1.20.58.70">
    <property type="match status" value="1"/>
</dbReference>
<evidence type="ECO:0000256" key="2">
    <source>
        <dbReference type="ARBA" id="ARBA00022775"/>
    </source>
</evidence>
<dbReference type="CDD" id="cd15847">
    <property type="entry name" value="SNARE_syntaxin7_like"/>
    <property type="match status" value="1"/>
</dbReference>
<dbReference type="KEGG" id="btab:109044452"/>
<protein>
    <recommendedName>
        <fullName evidence="5">t-SNARE coiled-coil homology domain-containing protein</fullName>
    </recommendedName>
</protein>
<dbReference type="GO" id="GO:0006836">
    <property type="term" value="P:neurotransmitter transport"/>
    <property type="evidence" value="ECO:0007669"/>
    <property type="project" value="UniProtKB-KW"/>
</dbReference>
<sequence length="270" mass="30933">MSQKRYGTMDSRMSSSMGSPQPGASDRQSKELAESITTNMYTINNGSRTLDQALKIIGTPRDNQAVRDKWHVTQMSVNQIIAQMSKDLQKFSALSRSGDKAQKLQSEKLVNNFKETVQTYSDLQNQVAQKMKSNPLPTVLTMEEENKLNFEAVESDQRQLIAQKQLQNELEFEQSLLLERETRMRQIEGDIIDVNVIMRELGAITRQQNENINSIEGAVESIYDNIERGTEELRKGAEYQVRRRKKNCCLLTVAATTFVVLIIIFWQFSR</sequence>
<dbReference type="GO" id="GO:0005484">
    <property type="term" value="F:SNAP receptor activity"/>
    <property type="evidence" value="ECO:0007669"/>
    <property type="project" value="TreeGrafter"/>
</dbReference>
<dbReference type="GO" id="GO:0012505">
    <property type="term" value="C:endomembrane system"/>
    <property type="evidence" value="ECO:0007669"/>
    <property type="project" value="TreeGrafter"/>
</dbReference>
<dbReference type="PROSITE" id="PS50192">
    <property type="entry name" value="T_SNARE"/>
    <property type="match status" value="1"/>
</dbReference>
<dbReference type="PANTHER" id="PTHR19957">
    <property type="entry name" value="SYNTAXIN"/>
    <property type="match status" value="1"/>
</dbReference>
<dbReference type="GO" id="GO:0006886">
    <property type="term" value="P:intracellular protein transport"/>
    <property type="evidence" value="ECO:0007669"/>
    <property type="project" value="TreeGrafter"/>
</dbReference>
<reference evidence="6" key="1">
    <citation type="submission" date="2021-12" db="EMBL/GenBank/DDBJ databases">
        <authorList>
            <person name="King R."/>
        </authorList>
    </citation>
    <scope>NUCLEOTIDE SEQUENCE</scope>
</reference>
<evidence type="ECO:0000259" key="5">
    <source>
        <dbReference type="PROSITE" id="PS50192"/>
    </source>
</evidence>
<evidence type="ECO:0000313" key="6">
    <source>
        <dbReference type="EMBL" id="CAH0394467.1"/>
    </source>
</evidence>
<dbReference type="SMART" id="SM00397">
    <property type="entry name" value="t_SNARE"/>
    <property type="match status" value="1"/>
</dbReference>
<keyword evidence="4" id="KW-1133">Transmembrane helix</keyword>
<keyword evidence="4" id="KW-0812">Transmembrane</keyword>
<evidence type="ECO:0000256" key="4">
    <source>
        <dbReference type="SAM" id="Phobius"/>
    </source>
</evidence>
<name>A0A9P0F6U5_BEMTA</name>
<dbReference type="GO" id="GO:0048278">
    <property type="term" value="P:vesicle docking"/>
    <property type="evidence" value="ECO:0007669"/>
    <property type="project" value="TreeGrafter"/>
</dbReference>
<proteinExistence type="inferred from homology"/>
<dbReference type="InterPro" id="IPR000727">
    <property type="entry name" value="T_SNARE_dom"/>
</dbReference>
<evidence type="ECO:0000313" key="7">
    <source>
        <dbReference type="Proteomes" id="UP001152759"/>
    </source>
</evidence>
<dbReference type="GO" id="GO:0000149">
    <property type="term" value="F:SNARE binding"/>
    <property type="evidence" value="ECO:0007669"/>
    <property type="project" value="TreeGrafter"/>
</dbReference>
<dbReference type="Proteomes" id="UP001152759">
    <property type="component" value="Chromosome 8"/>
</dbReference>
<evidence type="ECO:0000256" key="1">
    <source>
        <dbReference type="ARBA" id="ARBA00009063"/>
    </source>
</evidence>
<feature type="domain" description="T-SNARE coiled-coil homology" evidence="5">
    <location>
        <begin position="174"/>
        <end position="236"/>
    </location>
</feature>
<keyword evidence="4" id="KW-0472">Membrane</keyword>
<feature type="compositionally biased region" description="Polar residues" evidence="3">
    <location>
        <begin position="1"/>
        <end position="19"/>
    </location>
</feature>
<dbReference type="Pfam" id="PF14523">
    <property type="entry name" value="Syntaxin_2"/>
    <property type="match status" value="1"/>
</dbReference>
<keyword evidence="7" id="KW-1185">Reference proteome</keyword>
<dbReference type="Pfam" id="PF05739">
    <property type="entry name" value="SNARE"/>
    <property type="match status" value="1"/>
</dbReference>
<feature type="region of interest" description="Disordered" evidence="3">
    <location>
        <begin position="1"/>
        <end position="31"/>
    </location>
</feature>
<dbReference type="Gene3D" id="1.20.5.110">
    <property type="match status" value="1"/>
</dbReference>
<dbReference type="GO" id="GO:0031201">
    <property type="term" value="C:SNARE complex"/>
    <property type="evidence" value="ECO:0007669"/>
    <property type="project" value="TreeGrafter"/>
</dbReference>
<organism evidence="6 7">
    <name type="scientific">Bemisia tabaci</name>
    <name type="common">Sweetpotato whitefly</name>
    <name type="synonym">Aleurodes tabaci</name>
    <dbReference type="NCBI Taxonomy" id="7038"/>
    <lineage>
        <taxon>Eukaryota</taxon>
        <taxon>Metazoa</taxon>
        <taxon>Ecdysozoa</taxon>
        <taxon>Arthropoda</taxon>
        <taxon>Hexapoda</taxon>
        <taxon>Insecta</taxon>
        <taxon>Pterygota</taxon>
        <taxon>Neoptera</taxon>
        <taxon>Paraneoptera</taxon>
        <taxon>Hemiptera</taxon>
        <taxon>Sternorrhyncha</taxon>
        <taxon>Aleyrodoidea</taxon>
        <taxon>Aleyrodidae</taxon>
        <taxon>Aleyrodinae</taxon>
        <taxon>Bemisia</taxon>
    </lineage>
</organism>
<dbReference type="InterPro" id="IPR045242">
    <property type="entry name" value="Syntaxin"/>
</dbReference>
<dbReference type="GO" id="GO:0006906">
    <property type="term" value="P:vesicle fusion"/>
    <property type="evidence" value="ECO:0007669"/>
    <property type="project" value="TreeGrafter"/>
</dbReference>
<keyword evidence="2" id="KW-0532">Neurotransmitter transport</keyword>
<dbReference type="PANTHER" id="PTHR19957:SF38">
    <property type="entry name" value="LD27581P"/>
    <property type="match status" value="1"/>
</dbReference>
<gene>
    <name evidence="6" type="ORF">BEMITA_LOCUS12762</name>
</gene>
<dbReference type="SUPFAM" id="SSF47661">
    <property type="entry name" value="t-snare proteins"/>
    <property type="match status" value="1"/>
</dbReference>
<dbReference type="AlphaFoldDB" id="A0A9P0F6U5"/>
<dbReference type="InterPro" id="IPR006011">
    <property type="entry name" value="Syntaxin_N"/>
</dbReference>
<comment type="similarity">
    <text evidence="1">Belongs to the syntaxin family.</text>
</comment>
<accession>A0A9P0F6U5</accession>